<name>A0A314ZSR8_PRUYE</name>
<dbReference type="EMBL" id="PJQY01000361">
    <property type="protein sequence ID" value="PQQ12343.1"/>
    <property type="molecule type" value="Genomic_DNA"/>
</dbReference>
<dbReference type="EMBL" id="PJQY01001165">
    <property type="protein sequence ID" value="PQQ04996.1"/>
    <property type="molecule type" value="Genomic_DNA"/>
</dbReference>
<keyword evidence="5" id="KW-1185">Reference proteome</keyword>
<dbReference type="EMBL" id="PJQY01002910">
    <property type="protein sequence ID" value="PQM41845.1"/>
    <property type="molecule type" value="Genomic_DNA"/>
</dbReference>
<organism evidence="3 5">
    <name type="scientific">Prunus yedoensis var. nudiflora</name>
    <dbReference type="NCBI Taxonomy" id="2094558"/>
    <lineage>
        <taxon>Eukaryota</taxon>
        <taxon>Viridiplantae</taxon>
        <taxon>Streptophyta</taxon>
        <taxon>Embryophyta</taxon>
        <taxon>Tracheophyta</taxon>
        <taxon>Spermatophyta</taxon>
        <taxon>Magnoliopsida</taxon>
        <taxon>eudicotyledons</taxon>
        <taxon>Gunneridae</taxon>
        <taxon>Pentapetalae</taxon>
        <taxon>rosids</taxon>
        <taxon>fabids</taxon>
        <taxon>Rosales</taxon>
        <taxon>Rosaceae</taxon>
        <taxon>Amygdaloideae</taxon>
        <taxon>Amygdaleae</taxon>
        <taxon>Prunus</taxon>
    </lineage>
</organism>
<evidence type="ECO:0000313" key="5">
    <source>
        <dbReference type="Proteomes" id="UP000250321"/>
    </source>
</evidence>
<evidence type="ECO:0000313" key="4">
    <source>
        <dbReference type="EMBL" id="PQQ12343.1"/>
    </source>
</evidence>
<protein>
    <submittedName>
        <fullName evidence="3">Uncharacterized protein</fullName>
    </submittedName>
</protein>
<proteinExistence type="predicted"/>
<gene>
    <name evidence="4" type="ORF">Pyn_11884</name>
    <name evidence="2" type="ORF">Pyn_12476</name>
    <name evidence="3" type="ORF">Pyn_12482</name>
    <name evidence="1" type="ORF">Pyn_21151</name>
</gene>
<dbReference type="EMBL" id="PJQY01001165">
    <property type="protein sequence ID" value="PQQ04990.1"/>
    <property type="molecule type" value="Genomic_DNA"/>
</dbReference>
<sequence>MTNLVAANVAKLAIIRKHVANQQVNSLQVPKWSLNLDKGNQNLRWQEEGGKYSNQGQTLMLQREQVFHNLL</sequence>
<comment type="caution">
    <text evidence="3">The sequence shown here is derived from an EMBL/GenBank/DDBJ whole genome shotgun (WGS) entry which is preliminary data.</text>
</comment>
<accession>A0A314ZSR8</accession>
<evidence type="ECO:0000313" key="2">
    <source>
        <dbReference type="EMBL" id="PQQ04990.1"/>
    </source>
</evidence>
<dbReference type="AlphaFoldDB" id="A0A314ZSR8"/>
<evidence type="ECO:0000313" key="1">
    <source>
        <dbReference type="EMBL" id="PQM41845.1"/>
    </source>
</evidence>
<reference evidence="3 5" key="1">
    <citation type="submission" date="2018-02" db="EMBL/GenBank/DDBJ databases">
        <title>Draft genome of wild Prunus yedoensis var. nudiflora.</title>
        <authorList>
            <person name="Baek S."/>
            <person name="Kim J.-H."/>
            <person name="Choi K."/>
            <person name="Kim G.-B."/>
            <person name="Cho A."/>
            <person name="Jang H."/>
            <person name="Shin C.-H."/>
            <person name="Yu H.-J."/>
            <person name="Mun J.-H."/>
        </authorList>
    </citation>
    <scope>NUCLEOTIDE SEQUENCE [LARGE SCALE GENOMIC DNA]</scope>
    <source>
        <strain evidence="5">cv. Jeju island</strain>
        <tissue evidence="3">Leaf</tissue>
    </source>
</reference>
<evidence type="ECO:0000313" key="3">
    <source>
        <dbReference type="EMBL" id="PQQ04996.1"/>
    </source>
</evidence>
<dbReference type="Proteomes" id="UP000250321">
    <property type="component" value="Unassembled WGS sequence"/>
</dbReference>